<protein>
    <recommendedName>
        <fullName evidence="3">Retrotransposon Copia-like N-terminal domain-containing protein</fullName>
    </recommendedName>
</protein>
<dbReference type="KEGG" id="dpx:DAPPUDRAFT_337020"/>
<dbReference type="AlphaFoldDB" id="E9I0U2"/>
<dbReference type="Proteomes" id="UP000000305">
    <property type="component" value="Unassembled WGS sequence"/>
</dbReference>
<evidence type="ECO:0000313" key="2">
    <source>
        <dbReference type="Proteomes" id="UP000000305"/>
    </source>
</evidence>
<reference evidence="1 2" key="1">
    <citation type="journal article" date="2011" name="Science">
        <title>The ecoresponsive genome of Daphnia pulex.</title>
        <authorList>
            <person name="Colbourne J.K."/>
            <person name="Pfrender M.E."/>
            <person name="Gilbert D."/>
            <person name="Thomas W.K."/>
            <person name="Tucker A."/>
            <person name="Oakley T.H."/>
            <person name="Tokishita S."/>
            <person name="Aerts A."/>
            <person name="Arnold G.J."/>
            <person name="Basu M.K."/>
            <person name="Bauer D.J."/>
            <person name="Caceres C.E."/>
            <person name="Carmel L."/>
            <person name="Casola C."/>
            <person name="Choi J.H."/>
            <person name="Detter J.C."/>
            <person name="Dong Q."/>
            <person name="Dusheyko S."/>
            <person name="Eads B.D."/>
            <person name="Frohlich T."/>
            <person name="Geiler-Samerotte K.A."/>
            <person name="Gerlach D."/>
            <person name="Hatcher P."/>
            <person name="Jogdeo S."/>
            <person name="Krijgsveld J."/>
            <person name="Kriventseva E.V."/>
            <person name="Kultz D."/>
            <person name="Laforsch C."/>
            <person name="Lindquist E."/>
            <person name="Lopez J."/>
            <person name="Manak J.R."/>
            <person name="Muller J."/>
            <person name="Pangilinan J."/>
            <person name="Patwardhan R.P."/>
            <person name="Pitluck S."/>
            <person name="Pritham E.J."/>
            <person name="Rechtsteiner A."/>
            <person name="Rho M."/>
            <person name="Rogozin I.B."/>
            <person name="Sakarya O."/>
            <person name="Salamov A."/>
            <person name="Schaack S."/>
            <person name="Shapiro H."/>
            <person name="Shiga Y."/>
            <person name="Skalitzky C."/>
            <person name="Smith Z."/>
            <person name="Souvorov A."/>
            <person name="Sung W."/>
            <person name="Tang Z."/>
            <person name="Tsuchiya D."/>
            <person name="Tu H."/>
            <person name="Vos H."/>
            <person name="Wang M."/>
            <person name="Wolf Y.I."/>
            <person name="Yamagata H."/>
            <person name="Yamada T."/>
            <person name="Ye Y."/>
            <person name="Shaw J.R."/>
            <person name="Andrews J."/>
            <person name="Crease T.J."/>
            <person name="Tang H."/>
            <person name="Lucas S.M."/>
            <person name="Robertson H.M."/>
            <person name="Bork P."/>
            <person name="Koonin E.V."/>
            <person name="Zdobnov E.M."/>
            <person name="Grigoriev I.V."/>
            <person name="Lynch M."/>
            <person name="Boore J.L."/>
        </authorList>
    </citation>
    <scope>NUCLEOTIDE SEQUENCE [LARGE SCALE GENOMIC DNA]</scope>
</reference>
<name>E9I0U2_DAPPU</name>
<evidence type="ECO:0000313" key="1">
    <source>
        <dbReference type="EMBL" id="EFX62388.1"/>
    </source>
</evidence>
<dbReference type="PhylomeDB" id="E9I0U2"/>
<dbReference type="EMBL" id="GL733628">
    <property type="protein sequence ID" value="EFX62388.1"/>
    <property type="molecule type" value="Genomic_DNA"/>
</dbReference>
<dbReference type="InParanoid" id="E9I0U2"/>
<dbReference type="HOGENOM" id="CLU_1442443_0_0_1"/>
<evidence type="ECO:0008006" key="3">
    <source>
        <dbReference type="Google" id="ProtNLM"/>
    </source>
</evidence>
<gene>
    <name evidence="1" type="ORF">DAPPUDRAFT_337020</name>
</gene>
<accession>E9I0U2</accession>
<keyword evidence="2" id="KW-1185">Reference proteome</keyword>
<dbReference type="OrthoDB" id="6367767at2759"/>
<organism evidence="1 2">
    <name type="scientific">Daphnia pulex</name>
    <name type="common">Water flea</name>
    <dbReference type="NCBI Taxonomy" id="6669"/>
    <lineage>
        <taxon>Eukaryota</taxon>
        <taxon>Metazoa</taxon>
        <taxon>Ecdysozoa</taxon>
        <taxon>Arthropoda</taxon>
        <taxon>Crustacea</taxon>
        <taxon>Branchiopoda</taxon>
        <taxon>Diplostraca</taxon>
        <taxon>Cladocera</taxon>
        <taxon>Anomopoda</taxon>
        <taxon>Daphniidae</taxon>
        <taxon>Daphnia</taxon>
    </lineage>
</organism>
<sequence>MDLSRRLEIKHIDKFDGTNYQQWKHGLLMELELVELLDIVEGYEQCPDEMFADDANFEDENNYPIPTNIGALKEWRKKDCIARAMIYHTNDKERQKGQDSYKKNEKLKGGSPKATPLVIAMKMVHLLASKILRLQITIILTDKTTTEGRLRSARTVLTIPITGPEIADLESAKRMATIDHQQKDKEQT</sequence>
<proteinExistence type="predicted"/>